<proteinExistence type="predicted"/>
<sequence>MIDFEQFKCPLLVDQRPTSGFSNFIKLIVRVYWSPGSIETKQRSSSRQTIEGCICNGLMTTEPDKLIGTKLSFQMNHASICGTMMAGFALDAMPANSAFQSALSNDIVT</sequence>
<accession>A0A8X6UTM0</accession>
<keyword evidence="2" id="KW-1185">Reference proteome</keyword>
<comment type="caution">
    <text evidence="1">The sequence shown here is derived from an EMBL/GenBank/DDBJ whole genome shotgun (WGS) entry which is preliminary data.</text>
</comment>
<reference evidence="1" key="1">
    <citation type="submission" date="2020-08" db="EMBL/GenBank/DDBJ databases">
        <title>Multicomponent nature underlies the extraordinary mechanical properties of spider dragline silk.</title>
        <authorList>
            <person name="Kono N."/>
            <person name="Nakamura H."/>
            <person name="Mori M."/>
            <person name="Yoshida Y."/>
            <person name="Ohtoshi R."/>
            <person name="Malay A.D."/>
            <person name="Moran D.A.P."/>
            <person name="Tomita M."/>
            <person name="Numata K."/>
            <person name="Arakawa K."/>
        </authorList>
    </citation>
    <scope>NUCLEOTIDE SEQUENCE</scope>
</reference>
<protein>
    <submittedName>
        <fullName evidence="1">Transposable element Tcb2 transposase</fullName>
    </submittedName>
</protein>
<dbReference type="Proteomes" id="UP000887159">
    <property type="component" value="Unassembled WGS sequence"/>
</dbReference>
<name>A0A8X6UTM0_TRICX</name>
<dbReference type="AlphaFoldDB" id="A0A8X6UTM0"/>
<dbReference type="EMBL" id="BMAU01021028">
    <property type="protein sequence ID" value="GFX87223.1"/>
    <property type="molecule type" value="Genomic_DNA"/>
</dbReference>
<organism evidence="1 2">
    <name type="scientific">Trichonephila clavipes</name>
    <name type="common">Golden silk orbweaver</name>
    <name type="synonym">Nephila clavipes</name>
    <dbReference type="NCBI Taxonomy" id="2585209"/>
    <lineage>
        <taxon>Eukaryota</taxon>
        <taxon>Metazoa</taxon>
        <taxon>Ecdysozoa</taxon>
        <taxon>Arthropoda</taxon>
        <taxon>Chelicerata</taxon>
        <taxon>Arachnida</taxon>
        <taxon>Araneae</taxon>
        <taxon>Araneomorphae</taxon>
        <taxon>Entelegynae</taxon>
        <taxon>Araneoidea</taxon>
        <taxon>Nephilidae</taxon>
        <taxon>Trichonephila</taxon>
    </lineage>
</organism>
<evidence type="ECO:0000313" key="1">
    <source>
        <dbReference type="EMBL" id="GFX87223.1"/>
    </source>
</evidence>
<gene>
    <name evidence="1" type="primary">NCL1_36866</name>
    <name evidence="1" type="ORF">TNCV_466571</name>
</gene>
<evidence type="ECO:0000313" key="2">
    <source>
        <dbReference type="Proteomes" id="UP000887159"/>
    </source>
</evidence>